<name>A0A926D9X2_9FIRM</name>
<proteinExistence type="predicted"/>
<dbReference type="AlphaFoldDB" id="A0A926D9X2"/>
<keyword evidence="3" id="KW-1185">Reference proteome</keyword>
<evidence type="ECO:0000259" key="1">
    <source>
        <dbReference type="Pfam" id="PF14238"/>
    </source>
</evidence>
<sequence>MKKSIKYLLIILAVVLVLGAAVLVLVLTDPNRGAAEEESSNASADTISLVSKEAADVASMEISFRDDADGSYTLLPQEASDGDEPVFTIKGLETISLKTSALKSVASFGHSLTATKDLGALENKAEYGLDNPQISVKVTFTDGSTFAYDVGDETPNGGYYIKTADSDNLYVSTLGTNLLKKKLELVDTTILSITAPQTEEEAAAGTAATNVFNTLKFSGANFAEPIEIVNEPDSTIMSTYLIKKPRELGCNDENVGKITTSLESLSASSVAAVYPDEAVLKEYGFENPVCVLEFTANDTEHHTLRTGNRTDAGTYVMVDDVQVVYVVDNATASGWADVTLHNLRSVFLLLPYIDNVEKVEIKTADVSHTFTLSRTLDEEKSTEDDPSYILTVKGTAGQDLTIDTFRKFYQVAIGVQLFDATEEEPEGKPYLTLTYRYYDSGEADVVEFYESKESDRTYLAVVNGAVDGVVKKTTLESLLSNAKDMENDVNVGA</sequence>
<evidence type="ECO:0000313" key="3">
    <source>
        <dbReference type="Proteomes" id="UP000651482"/>
    </source>
</evidence>
<protein>
    <submittedName>
        <fullName evidence="2">DUF4340 domain-containing protein</fullName>
    </submittedName>
</protein>
<dbReference type="Proteomes" id="UP000651482">
    <property type="component" value="Unassembled WGS sequence"/>
</dbReference>
<evidence type="ECO:0000313" key="2">
    <source>
        <dbReference type="EMBL" id="MBC8534012.1"/>
    </source>
</evidence>
<feature type="domain" description="DUF4340" evidence="1">
    <location>
        <begin position="122"/>
        <end position="195"/>
    </location>
</feature>
<feature type="domain" description="DUF4340" evidence="1">
    <location>
        <begin position="243"/>
        <end position="393"/>
    </location>
</feature>
<dbReference type="Pfam" id="PF14238">
    <property type="entry name" value="DUF4340"/>
    <property type="match status" value="2"/>
</dbReference>
<comment type="caution">
    <text evidence="2">The sequence shown here is derived from an EMBL/GenBank/DDBJ whole genome shotgun (WGS) entry which is preliminary data.</text>
</comment>
<organism evidence="2 3">
    <name type="scientific">Yeguia hominis</name>
    <dbReference type="NCBI Taxonomy" id="2763662"/>
    <lineage>
        <taxon>Bacteria</taxon>
        <taxon>Bacillati</taxon>
        <taxon>Bacillota</taxon>
        <taxon>Clostridia</taxon>
        <taxon>Eubacteriales</taxon>
        <taxon>Yeguiaceae</taxon>
        <taxon>Yeguia</taxon>
    </lineage>
</organism>
<dbReference type="InterPro" id="IPR025641">
    <property type="entry name" value="DUF4340"/>
</dbReference>
<dbReference type="RefSeq" id="WP_249319661.1">
    <property type="nucleotide sequence ID" value="NZ_JACRSN010000011.1"/>
</dbReference>
<reference evidence="2" key="1">
    <citation type="submission" date="2020-08" db="EMBL/GenBank/DDBJ databases">
        <title>Genome public.</title>
        <authorList>
            <person name="Liu C."/>
            <person name="Sun Q."/>
        </authorList>
    </citation>
    <scope>NUCLEOTIDE SEQUENCE</scope>
    <source>
        <strain evidence="2">NSJ-40</strain>
    </source>
</reference>
<dbReference type="EMBL" id="JACRSN010000011">
    <property type="protein sequence ID" value="MBC8534012.1"/>
    <property type="molecule type" value="Genomic_DNA"/>
</dbReference>
<gene>
    <name evidence="2" type="ORF">IAG03_08365</name>
</gene>
<accession>A0A926D9X2</accession>